<evidence type="ECO:0000256" key="5">
    <source>
        <dbReference type="ARBA" id="ARBA00022989"/>
    </source>
</evidence>
<reference evidence="9 10" key="1">
    <citation type="submission" date="2023-03" db="EMBL/GenBank/DDBJ databases">
        <title>WGS of Gossypium arboreum.</title>
        <authorList>
            <person name="Yu D."/>
        </authorList>
    </citation>
    <scope>NUCLEOTIDE SEQUENCE [LARGE SCALE GENOMIC DNA]</scope>
    <source>
        <tissue evidence="9">Leaf</tissue>
    </source>
</reference>
<feature type="transmembrane region" description="Helical" evidence="8">
    <location>
        <begin position="265"/>
        <end position="284"/>
    </location>
</feature>
<proteinExistence type="inferred from homology"/>
<feature type="transmembrane region" description="Helical" evidence="8">
    <location>
        <begin position="388"/>
        <end position="409"/>
    </location>
</feature>
<dbReference type="InterPro" id="IPR004326">
    <property type="entry name" value="Mlo"/>
</dbReference>
<organism evidence="9 10">
    <name type="scientific">Gossypium arboreum</name>
    <name type="common">Tree cotton</name>
    <name type="synonym">Gossypium nanking</name>
    <dbReference type="NCBI Taxonomy" id="29729"/>
    <lineage>
        <taxon>Eukaryota</taxon>
        <taxon>Viridiplantae</taxon>
        <taxon>Streptophyta</taxon>
        <taxon>Embryophyta</taxon>
        <taxon>Tracheophyta</taxon>
        <taxon>Spermatophyta</taxon>
        <taxon>Magnoliopsida</taxon>
        <taxon>eudicotyledons</taxon>
        <taxon>Gunneridae</taxon>
        <taxon>Pentapetalae</taxon>
        <taxon>rosids</taxon>
        <taxon>malvids</taxon>
        <taxon>Malvales</taxon>
        <taxon>Malvaceae</taxon>
        <taxon>Malvoideae</taxon>
        <taxon>Gossypium</taxon>
    </lineage>
</organism>
<keyword evidence="7" id="KW-0568">Pathogenesis-related protein</keyword>
<feature type="transmembrane region" description="Helical" evidence="8">
    <location>
        <begin position="16"/>
        <end position="36"/>
    </location>
</feature>
<evidence type="ECO:0008006" key="11">
    <source>
        <dbReference type="Google" id="ProtNLM"/>
    </source>
</evidence>
<comment type="similarity">
    <text evidence="2">Belongs to the MLO family.</text>
</comment>
<keyword evidence="5 8" id="KW-1133">Transmembrane helix</keyword>
<dbReference type="InterPro" id="IPR012349">
    <property type="entry name" value="Split_barrel_FMN-bd"/>
</dbReference>
<keyword evidence="3 8" id="KW-0812">Transmembrane</keyword>
<dbReference type="SUPFAM" id="SSF50475">
    <property type="entry name" value="FMN-binding split barrel"/>
    <property type="match status" value="1"/>
</dbReference>
<gene>
    <name evidence="9" type="ORF">PVK06_014638</name>
</gene>
<dbReference type="Proteomes" id="UP001358586">
    <property type="component" value="Chromosome 5"/>
</dbReference>
<evidence type="ECO:0000256" key="7">
    <source>
        <dbReference type="ARBA" id="ARBA00023265"/>
    </source>
</evidence>
<evidence type="ECO:0000256" key="4">
    <source>
        <dbReference type="ARBA" id="ARBA00022821"/>
    </source>
</evidence>
<evidence type="ECO:0000256" key="2">
    <source>
        <dbReference type="ARBA" id="ARBA00006574"/>
    </source>
</evidence>
<feature type="transmembrane region" description="Helical" evidence="8">
    <location>
        <begin position="62"/>
        <end position="79"/>
    </location>
</feature>
<keyword evidence="10" id="KW-1185">Reference proteome</keyword>
<dbReference type="Pfam" id="PF03094">
    <property type="entry name" value="Mlo"/>
    <property type="match status" value="1"/>
</dbReference>
<evidence type="ECO:0000313" key="10">
    <source>
        <dbReference type="Proteomes" id="UP001358586"/>
    </source>
</evidence>
<feature type="transmembrane region" description="Helical" evidence="8">
    <location>
        <begin position="290"/>
        <end position="313"/>
    </location>
</feature>
<evidence type="ECO:0000313" key="9">
    <source>
        <dbReference type="EMBL" id="KAK5830843.1"/>
    </source>
</evidence>
<accession>A0ABR0PVX6</accession>
<comment type="caution">
    <text evidence="9">The sequence shown here is derived from an EMBL/GenBank/DDBJ whole genome shotgun (WGS) entry which is preliminary data.</text>
</comment>
<feature type="transmembrane region" description="Helical" evidence="8">
    <location>
        <begin position="146"/>
        <end position="167"/>
    </location>
</feature>
<dbReference type="EMBL" id="JARKNE010000005">
    <property type="protein sequence ID" value="KAK5830843.1"/>
    <property type="molecule type" value="Genomic_DNA"/>
</dbReference>
<evidence type="ECO:0000256" key="3">
    <source>
        <dbReference type="ARBA" id="ARBA00022692"/>
    </source>
</evidence>
<keyword evidence="6 8" id="KW-0472">Membrane</keyword>
<dbReference type="InterPro" id="IPR037119">
    <property type="entry name" value="Haem_oxidase_HugZ-like_sf"/>
</dbReference>
<comment type="subcellular location">
    <subcellularLocation>
        <location evidence="1">Membrane</location>
        <topology evidence="1">Multi-pass membrane protein</topology>
    </subcellularLocation>
</comment>
<dbReference type="PANTHER" id="PTHR31942:SF54">
    <property type="entry name" value="MLO-LIKE PROTEIN 13"/>
    <property type="match status" value="1"/>
</dbReference>
<name>A0ABR0PVX6_GOSAR</name>
<keyword evidence="4" id="KW-0611">Plant defense</keyword>
<evidence type="ECO:0000256" key="1">
    <source>
        <dbReference type="ARBA" id="ARBA00004141"/>
    </source>
</evidence>
<feature type="transmembrane region" description="Helical" evidence="8">
    <location>
        <begin position="345"/>
        <end position="368"/>
    </location>
</feature>
<evidence type="ECO:0000256" key="8">
    <source>
        <dbReference type="SAM" id="Phobius"/>
    </source>
</evidence>
<dbReference type="Gene3D" id="2.30.110.10">
    <property type="entry name" value="Electron Transport, Fmn-binding Protein, Chain A"/>
    <property type="match status" value="1"/>
</dbReference>
<protein>
    <recommendedName>
        <fullName evidence="11">MLO-like protein</fullName>
    </recommendedName>
</protein>
<dbReference type="PANTHER" id="PTHR31942">
    <property type="entry name" value="MLO-LIKE PROTEIN 1"/>
    <property type="match status" value="1"/>
</dbReference>
<evidence type="ECO:0000256" key="6">
    <source>
        <dbReference type="ARBA" id="ARBA00023136"/>
    </source>
</evidence>
<dbReference type="Gene3D" id="3.20.180.10">
    <property type="entry name" value="PNP-oxidase-like"/>
    <property type="match status" value="1"/>
</dbReference>
<sequence>MAAEEESNSLQYTPTWVVAVVCFFFVLISLVAERALHHLGKILKHKQQDALFEALQKLKEELMLLGFISLLLTVFQGLVSEMCIPTYYVSTVLLPCKKHSEGKTPEKHFPRAINHRRRLFSTEAASDHCSREGKVPLLSLEALHQLHIFIFVLAVVHVIYCLITMVLGGARIRQWKQWENEIQGHLNDRHVDEHHTSFVQHAKGWRKTAILSWTMSFFKQFHGSVTKSDYTALREGFIREHCPSNPRYNFHDYIMRTLQVDFKKVVGISWYLWLFVVMFLLLNVKGWNTYFWLSFLPVVLLLIVGTKLEHVIIRLAQEMSEMKERGETAQVKPSDEHFWFQNPRIVFFLIHFILFQNAFELAFFFWILCTYGFHSCIMEKLGYIITRLIMGVIVQVLCSYITLPLYVLVTQMGSCFKEGIFKEHIHSTLTTWRSGPRDQGSGKKIQREMKMNLQILTQSLSTHFPLPPFPPKSKFLQAKFKPSFKLCSSLSTVSVPPTKTSHKPFPAEVSRTIMELSSIGTLSTLAQDGWPLGVGVRFAVDAEGTPVLCLPQPSPDNRSTLHVQLDQCGLRTPQCTIQGSLTKPADATILRRFDSVWKKRFGEAADVDNLYTVDVQRVLQMEDLNEDGVWVTTSDYKNANPDPLRNSAEEIVNEINNNNREDVHRFCNVYVDLDFQVKANGNKA</sequence>